<evidence type="ECO:0000313" key="2">
    <source>
        <dbReference type="EMBL" id="KAJ5190979.1"/>
    </source>
</evidence>
<dbReference type="InterPro" id="IPR036291">
    <property type="entry name" value="NAD(P)-bd_dom_sf"/>
</dbReference>
<reference evidence="2" key="1">
    <citation type="submission" date="2022-12" db="EMBL/GenBank/DDBJ databases">
        <authorList>
            <person name="Petersen C."/>
        </authorList>
    </citation>
    <scope>NUCLEOTIDE SEQUENCE</scope>
    <source>
        <strain evidence="2">IBT 15544</strain>
    </source>
</reference>
<dbReference type="SUPFAM" id="SSF51735">
    <property type="entry name" value="NAD(P)-binding Rossmann-fold domains"/>
    <property type="match status" value="1"/>
</dbReference>
<feature type="domain" description="Saccharopine dehydrogenase NADP binding" evidence="1">
    <location>
        <begin position="9"/>
        <end position="129"/>
    </location>
</feature>
<dbReference type="AlphaFoldDB" id="A0A9W9J5L8"/>
<accession>A0A9W9J5L8</accession>
<dbReference type="Pfam" id="PF03435">
    <property type="entry name" value="Sacchrp_dh_NADP"/>
    <property type="match status" value="1"/>
</dbReference>
<dbReference type="PANTHER" id="PTHR43796">
    <property type="entry name" value="CARBOXYNORSPERMIDINE SYNTHASE"/>
    <property type="match status" value="1"/>
</dbReference>
<dbReference type="RefSeq" id="XP_058303919.1">
    <property type="nucleotide sequence ID" value="XM_058457020.1"/>
</dbReference>
<comment type="caution">
    <text evidence="2">The sequence shown here is derived from an EMBL/GenBank/DDBJ whole genome shotgun (WGS) entry which is preliminary data.</text>
</comment>
<organism evidence="2 3">
    <name type="scientific">Penicillium cinerascens</name>
    <dbReference type="NCBI Taxonomy" id="70096"/>
    <lineage>
        <taxon>Eukaryota</taxon>
        <taxon>Fungi</taxon>
        <taxon>Dikarya</taxon>
        <taxon>Ascomycota</taxon>
        <taxon>Pezizomycotina</taxon>
        <taxon>Eurotiomycetes</taxon>
        <taxon>Eurotiomycetidae</taxon>
        <taxon>Eurotiales</taxon>
        <taxon>Aspergillaceae</taxon>
        <taxon>Penicillium</taxon>
    </lineage>
</organism>
<dbReference type="EMBL" id="JAPQKR010000016">
    <property type="protein sequence ID" value="KAJ5190979.1"/>
    <property type="molecule type" value="Genomic_DNA"/>
</dbReference>
<reference evidence="2" key="2">
    <citation type="journal article" date="2023" name="IMA Fungus">
        <title>Comparative genomic study of the Penicillium genus elucidates a diverse pangenome and 15 lateral gene transfer events.</title>
        <authorList>
            <person name="Petersen C."/>
            <person name="Sorensen T."/>
            <person name="Nielsen M.R."/>
            <person name="Sondergaard T.E."/>
            <person name="Sorensen J.L."/>
            <person name="Fitzpatrick D.A."/>
            <person name="Frisvad J.C."/>
            <person name="Nielsen K.L."/>
        </authorList>
    </citation>
    <scope>NUCLEOTIDE SEQUENCE</scope>
    <source>
        <strain evidence="2">IBT 15544</strain>
    </source>
</reference>
<protein>
    <recommendedName>
        <fullName evidence="1">Saccharopine dehydrogenase NADP binding domain-containing protein</fullName>
    </recommendedName>
</protein>
<dbReference type="GeneID" id="83184321"/>
<keyword evidence="3" id="KW-1185">Reference proteome</keyword>
<dbReference type="InterPro" id="IPR005097">
    <property type="entry name" value="Sacchrp_dh_NADP-bd"/>
</dbReference>
<gene>
    <name evidence="2" type="ORF">N7498_009964</name>
</gene>
<dbReference type="PANTHER" id="PTHR43796:SF2">
    <property type="entry name" value="CARBOXYNORSPERMIDINE SYNTHASE"/>
    <property type="match status" value="1"/>
</dbReference>
<sequence length="454" mass="48060">MSASSKNPIVFIGAAGEMCQVAIELFASASTAPLVLADINEANLERVISKLPSGRATTRKLDLFDHSALRNIVNGAALVVLGAGPYKRTSGPVLEACLEARVPYLDYDDDVESTQAALNLNERAKKLGVPCYIGCGASPGMSNVMVMDAVKDLDTVDTIDLAWWVGDSRNSGTGKAVVEHFLCIAAGPCLTWADGKATMNESFVETAYLPVIPGHGETLLHETAHPEPVTLPRLFPNATRIRCLGGIDPIPASAIARGIGSAVRTGAMPMQAAVDYLYDMVAKQPSYEGLSASIGALKEQLRGGDISLNELSQLVSHTAETLGPMRYGLSGMLEYIRKGEISIMQCLGYLVNVARGKPDPQRSGLLVRVVGTRNGSPAVATRRNPTTGLDSFLGKSMGAATGASAAAFMLMVLEPAGQNHGGGVFCPEDWAEPQRFYKALERLGCPPDEIVESI</sequence>
<proteinExistence type="predicted"/>
<evidence type="ECO:0000313" key="3">
    <source>
        <dbReference type="Proteomes" id="UP001150904"/>
    </source>
</evidence>
<dbReference type="Gene3D" id="3.30.360.10">
    <property type="entry name" value="Dihydrodipicolinate Reductase, domain 2"/>
    <property type="match status" value="1"/>
</dbReference>
<evidence type="ECO:0000259" key="1">
    <source>
        <dbReference type="Pfam" id="PF03435"/>
    </source>
</evidence>
<dbReference type="Gene3D" id="3.40.50.720">
    <property type="entry name" value="NAD(P)-binding Rossmann-like Domain"/>
    <property type="match status" value="1"/>
</dbReference>
<dbReference type="Proteomes" id="UP001150904">
    <property type="component" value="Unassembled WGS sequence"/>
</dbReference>
<dbReference type="OrthoDB" id="10268090at2759"/>
<name>A0A9W9J5L8_9EURO</name>